<reference evidence="1 2" key="1">
    <citation type="submission" date="2014-04" db="EMBL/GenBank/DDBJ databases">
        <authorList>
            <consortium name="DOE Joint Genome Institute"/>
            <person name="Kuo A."/>
            <person name="Kohler A."/>
            <person name="Costa M.D."/>
            <person name="Nagy L.G."/>
            <person name="Floudas D."/>
            <person name="Copeland A."/>
            <person name="Barry K.W."/>
            <person name="Cichocki N."/>
            <person name="Veneault-Fourrey C."/>
            <person name="LaButti K."/>
            <person name="Lindquist E.A."/>
            <person name="Lipzen A."/>
            <person name="Lundell T."/>
            <person name="Morin E."/>
            <person name="Murat C."/>
            <person name="Sun H."/>
            <person name="Tunlid A."/>
            <person name="Henrissat B."/>
            <person name="Grigoriev I.V."/>
            <person name="Hibbett D.S."/>
            <person name="Martin F."/>
            <person name="Nordberg H.P."/>
            <person name="Cantor M.N."/>
            <person name="Hua S.X."/>
        </authorList>
    </citation>
    <scope>NUCLEOTIDE SEQUENCE [LARGE SCALE GENOMIC DNA]</scope>
    <source>
        <strain evidence="1 2">441</strain>
    </source>
</reference>
<dbReference type="OrthoDB" id="2672531at2759"/>
<reference evidence="2" key="2">
    <citation type="submission" date="2015-01" db="EMBL/GenBank/DDBJ databases">
        <title>Evolutionary Origins and Diversification of the Mycorrhizal Mutualists.</title>
        <authorList>
            <consortium name="DOE Joint Genome Institute"/>
            <consortium name="Mycorrhizal Genomics Consortium"/>
            <person name="Kohler A."/>
            <person name="Kuo A."/>
            <person name="Nagy L.G."/>
            <person name="Floudas D."/>
            <person name="Copeland A."/>
            <person name="Barry K.W."/>
            <person name="Cichocki N."/>
            <person name="Veneault-Fourrey C."/>
            <person name="LaButti K."/>
            <person name="Lindquist E.A."/>
            <person name="Lipzen A."/>
            <person name="Lundell T."/>
            <person name="Morin E."/>
            <person name="Murat C."/>
            <person name="Riley R."/>
            <person name="Ohm R."/>
            <person name="Sun H."/>
            <person name="Tunlid A."/>
            <person name="Henrissat B."/>
            <person name="Grigoriev I.V."/>
            <person name="Hibbett D.S."/>
            <person name="Martin F."/>
        </authorList>
    </citation>
    <scope>NUCLEOTIDE SEQUENCE [LARGE SCALE GENOMIC DNA]</scope>
    <source>
        <strain evidence="2">441</strain>
    </source>
</reference>
<dbReference type="Proteomes" id="UP000054018">
    <property type="component" value="Unassembled WGS sequence"/>
</dbReference>
<dbReference type="AlphaFoldDB" id="A0A0C9YSV7"/>
<proteinExistence type="predicted"/>
<gene>
    <name evidence="1" type="ORF">PISMIDRAFT_118964</name>
</gene>
<sequence>FGALAMSAGVLDDYAMYMFERAMHPEILQQIFVQGRRKPMFLEYVNEVRAIGGALEAVHMQTSSCPVFPSPSSHPLQQTSTFSSSSIPMEINCTSQSHQGPPCFPAPPCTPFSPPAACQAQVPEDPQLCQLQGMSFEEMQAFFYNKQVNEMRSQGKGFDQ</sequence>
<dbReference type="EMBL" id="KN833998">
    <property type="protein sequence ID" value="KIK13407.1"/>
    <property type="molecule type" value="Genomic_DNA"/>
</dbReference>
<dbReference type="HOGENOM" id="CLU_1504052_0_0_1"/>
<evidence type="ECO:0000313" key="1">
    <source>
        <dbReference type="EMBL" id="KIK13407.1"/>
    </source>
</evidence>
<evidence type="ECO:0000313" key="2">
    <source>
        <dbReference type="Proteomes" id="UP000054018"/>
    </source>
</evidence>
<feature type="non-terminal residue" evidence="1">
    <location>
        <position position="1"/>
    </location>
</feature>
<organism evidence="1 2">
    <name type="scientific">Pisolithus microcarpus 441</name>
    <dbReference type="NCBI Taxonomy" id="765257"/>
    <lineage>
        <taxon>Eukaryota</taxon>
        <taxon>Fungi</taxon>
        <taxon>Dikarya</taxon>
        <taxon>Basidiomycota</taxon>
        <taxon>Agaricomycotina</taxon>
        <taxon>Agaricomycetes</taxon>
        <taxon>Agaricomycetidae</taxon>
        <taxon>Boletales</taxon>
        <taxon>Sclerodermatineae</taxon>
        <taxon>Pisolithaceae</taxon>
        <taxon>Pisolithus</taxon>
    </lineage>
</organism>
<keyword evidence="2" id="KW-1185">Reference proteome</keyword>
<name>A0A0C9YSV7_9AGAM</name>
<feature type="non-terminal residue" evidence="1">
    <location>
        <position position="160"/>
    </location>
</feature>
<accession>A0A0C9YSV7</accession>
<protein>
    <submittedName>
        <fullName evidence="1">Uncharacterized protein</fullName>
    </submittedName>
</protein>